<dbReference type="InParanoid" id="A0A078AHL7"/>
<evidence type="ECO:0000256" key="1">
    <source>
        <dbReference type="SAM" id="MobiDB-lite"/>
    </source>
</evidence>
<sequence>MITSINTQQQLQSPQNIIDLQTKFPRYEERVPTYQKKTYTSIIHQKDADQSQNQKRELTEVNAKINHQHLMNGEKLTQSIYNFSIRFYKIDKIEVRTGLSPLNQIKSIEQQGVQTNKQLKMVKDLSIEQQEELKRRNWENPSDVNKTTAQKRLLRIKRVTNPSNPKYMFARDNGEQFVFMSTQQMRRDLLTTSEKIIEASENLIENNLIRGFVKQRDRDGNGVRENQDSNQDSVPIQNKNSTQKEVREWREFRESLDN</sequence>
<dbReference type="EMBL" id="CCKQ01010233">
    <property type="protein sequence ID" value="CDW81739.1"/>
    <property type="molecule type" value="Genomic_DNA"/>
</dbReference>
<feature type="region of interest" description="Disordered" evidence="1">
    <location>
        <begin position="218"/>
        <end position="258"/>
    </location>
</feature>
<accession>A0A078AHL7</accession>
<evidence type="ECO:0000313" key="3">
    <source>
        <dbReference type="Proteomes" id="UP000039865"/>
    </source>
</evidence>
<feature type="compositionally biased region" description="Basic and acidic residues" evidence="1">
    <location>
        <begin position="218"/>
        <end position="227"/>
    </location>
</feature>
<protein>
    <submittedName>
        <fullName evidence="2">Uncharacterized protein</fullName>
    </submittedName>
</protein>
<organism evidence="2 3">
    <name type="scientific">Stylonychia lemnae</name>
    <name type="common">Ciliate</name>
    <dbReference type="NCBI Taxonomy" id="5949"/>
    <lineage>
        <taxon>Eukaryota</taxon>
        <taxon>Sar</taxon>
        <taxon>Alveolata</taxon>
        <taxon>Ciliophora</taxon>
        <taxon>Intramacronucleata</taxon>
        <taxon>Spirotrichea</taxon>
        <taxon>Stichotrichia</taxon>
        <taxon>Sporadotrichida</taxon>
        <taxon>Oxytrichidae</taxon>
        <taxon>Stylonychinae</taxon>
        <taxon>Stylonychia</taxon>
    </lineage>
</organism>
<evidence type="ECO:0000313" key="2">
    <source>
        <dbReference type="EMBL" id="CDW81739.1"/>
    </source>
</evidence>
<name>A0A078AHL7_STYLE</name>
<keyword evidence="3" id="KW-1185">Reference proteome</keyword>
<feature type="compositionally biased region" description="Polar residues" evidence="1">
    <location>
        <begin position="228"/>
        <end position="241"/>
    </location>
</feature>
<gene>
    <name evidence="2" type="primary">Contig12831.g13691</name>
    <name evidence="2" type="ORF">STYLEM_10763</name>
</gene>
<dbReference type="Proteomes" id="UP000039865">
    <property type="component" value="Unassembled WGS sequence"/>
</dbReference>
<reference evidence="2 3" key="1">
    <citation type="submission" date="2014-06" db="EMBL/GenBank/DDBJ databases">
        <authorList>
            <person name="Swart Estienne"/>
        </authorList>
    </citation>
    <scope>NUCLEOTIDE SEQUENCE [LARGE SCALE GENOMIC DNA]</scope>
    <source>
        <strain evidence="2 3">130c</strain>
    </source>
</reference>
<feature type="compositionally biased region" description="Basic and acidic residues" evidence="1">
    <location>
        <begin position="242"/>
        <end position="258"/>
    </location>
</feature>
<proteinExistence type="predicted"/>
<dbReference type="AlphaFoldDB" id="A0A078AHL7"/>